<keyword evidence="5" id="KW-0560">Oxidoreductase</keyword>
<dbReference type="InterPro" id="IPR011032">
    <property type="entry name" value="GroES-like_sf"/>
</dbReference>
<sequence>MAEFHFLNKTQPPQVTKLNLPENTSCVLLKKRNIVVKPKPMPILQPDGVLVKVVATDKFIHSGKLTYLLIPSRICGSDLHNYLAGGVGGRPVTEPIVMGHESSGEVIAVGDLVKTHKVGDRVAIEPGLPCRRCINCKEGKVNICLNMHYCGAPGSVGSLSRYFALPADMAPHIPDHLSWEEAGCIQPLAVGIQVGKRVDLGPHKTVAIFGCGPIGLISAAVAHAYSARKIIAFDNNPQRVEFAKKYISPLTGKPIIDHVFLVKDLPTSSLRDSHASGNGNMTNGQTEALAHALGETGSGAGMGDGEMLDEDHEETIGDKKWEWAKKIVAGFVQEAGLTAEEGVDRVVEATGAEDCMLMGIAIAKQGGNYLAVGLGHIQTNCFPTLAVTNKEINVMGITRYTASCFPSALDLLSRGVVDVKQLITKTFPLTQSTEAFEAVAAGQDIKVVIKNQEGFDN</sequence>
<name>A0ABR5C2Y6_9TREE</name>
<dbReference type="Gene3D" id="3.90.180.10">
    <property type="entry name" value="Medium-chain alcohol dehydrogenases, catalytic domain"/>
    <property type="match status" value="2"/>
</dbReference>
<dbReference type="Pfam" id="PF00107">
    <property type="entry name" value="ADH_zinc_N"/>
    <property type="match status" value="1"/>
</dbReference>
<dbReference type="SUPFAM" id="SSF50129">
    <property type="entry name" value="GroES-like"/>
    <property type="match status" value="1"/>
</dbReference>
<dbReference type="InterPro" id="IPR045306">
    <property type="entry name" value="SDH-like"/>
</dbReference>
<evidence type="ECO:0000256" key="3">
    <source>
        <dbReference type="ARBA" id="ARBA00022723"/>
    </source>
</evidence>
<keyword evidence="4 6" id="KW-0862">Zinc</keyword>
<protein>
    <submittedName>
        <fullName evidence="9">Xylitol dehydrogenase</fullName>
    </submittedName>
</protein>
<dbReference type="InterPro" id="IPR036291">
    <property type="entry name" value="NAD(P)-bd_dom_sf"/>
</dbReference>
<comment type="cofactor">
    <cofactor evidence="1 6">
        <name>Zn(2+)</name>
        <dbReference type="ChEBI" id="CHEBI:29105"/>
    </cofactor>
</comment>
<dbReference type="InterPro" id="IPR002328">
    <property type="entry name" value="ADH_Zn_CS"/>
</dbReference>
<reference evidence="9 10" key="1">
    <citation type="submission" date="2015-01" db="EMBL/GenBank/DDBJ databases">
        <title>The Genome Sequence of Cryptococcus gattii EJB2.</title>
        <authorList>
            <consortium name="The Broad Institute Genomics Platform"/>
            <person name="Cuomo C."/>
            <person name="Litvintseva A."/>
            <person name="Chen Y."/>
            <person name="Heitman J."/>
            <person name="Sun S."/>
            <person name="Springer D."/>
            <person name="Dromer F."/>
            <person name="Young S."/>
            <person name="Zeng Q."/>
            <person name="Gargeya S."/>
            <person name="Abouelleil A."/>
            <person name="Alvarado L."/>
            <person name="Chapman S.B."/>
            <person name="Gainer-Dewar J."/>
            <person name="Goldberg J."/>
            <person name="Griggs A."/>
            <person name="Gujja S."/>
            <person name="Hansen M."/>
            <person name="Howarth C."/>
            <person name="Imamovic A."/>
            <person name="Larimer J."/>
            <person name="Murphy C."/>
            <person name="Naylor J."/>
            <person name="Pearson M."/>
            <person name="Priest M."/>
            <person name="Roberts A."/>
            <person name="Saif S."/>
            <person name="Shea T."/>
            <person name="Sykes S."/>
            <person name="Wortman J."/>
            <person name="Nusbaum C."/>
            <person name="Birren B."/>
        </authorList>
    </citation>
    <scope>NUCLEOTIDE SEQUENCE [LARGE SCALE GENOMIC DNA]</scope>
    <source>
        <strain evidence="9 10">EJB2</strain>
    </source>
</reference>
<gene>
    <name evidence="9" type="ORF">I306_00561</name>
</gene>
<evidence type="ECO:0000259" key="8">
    <source>
        <dbReference type="Pfam" id="PF08240"/>
    </source>
</evidence>
<keyword evidence="10" id="KW-1185">Reference proteome</keyword>
<evidence type="ECO:0000313" key="9">
    <source>
        <dbReference type="EMBL" id="KIR82236.1"/>
    </source>
</evidence>
<dbReference type="InterPro" id="IPR013154">
    <property type="entry name" value="ADH-like_N"/>
</dbReference>
<dbReference type="Pfam" id="PF08240">
    <property type="entry name" value="ADH_N"/>
    <property type="match status" value="1"/>
</dbReference>
<evidence type="ECO:0000256" key="4">
    <source>
        <dbReference type="ARBA" id="ARBA00022833"/>
    </source>
</evidence>
<proteinExistence type="inferred from homology"/>
<feature type="domain" description="Alcohol dehydrogenase-like C-terminal" evidence="7">
    <location>
        <begin position="336"/>
        <end position="413"/>
    </location>
</feature>
<accession>A0ABR5C2Y6</accession>
<evidence type="ECO:0000313" key="10">
    <source>
        <dbReference type="Proteomes" id="UP000054272"/>
    </source>
</evidence>
<dbReference type="Gene3D" id="3.40.50.720">
    <property type="entry name" value="NAD(P)-binding Rossmann-like Domain"/>
    <property type="match status" value="2"/>
</dbReference>
<dbReference type="PANTHER" id="PTHR43161:SF9">
    <property type="entry name" value="SORBITOL DEHYDROGENASE"/>
    <property type="match status" value="1"/>
</dbReference>
<dbReference type="InterPro" id="IPR013149">
    <property type="entry name" value="ADH-like_C"/>
</dbReference>
<evidence type="ECO:0000256" key="2">
    <source>
        <dbReference type="ARBA" id="ARBA00008072"/>
    </source>
</evidence>
<dbReference type="PANTHER" id="PTHR43161">
    <property type="entry name" value="SORBITOL DEHYDROGENASE"/>
    <property type="match status" value="1"/>
</dbReference>
<feature type="domain" description="Alcohol dehydrogenase-like N-terminal" evidence="8">
    <location>
        <begin position="74"/>
        <end position="175"/>
    </location>
</feature>
<evidence type="ECO:0000259" key="7">
    <source>
        <dbReference type="Pfam" id="PF00107"/>
    </source>
</evidence>
<comment type="similarity">
    <text evidence="2 6">Belongs to the zinc-containing alcohol dehydrogenase family.</text>
</comment>
<organism evidence="9 10">
    <name type="scientific">Cryptococcus gattii EJB2</name>
    <dbReference type="NCBI Taxonomy" id="1296103"/>
    <lineage>
        <taxon>Eukaryota</taxon>
        <taxon>Fungi</taxon>
        <taxon>Dikarya</taxon>
        <taxon>Basidiomycota</taxon>
        <taxon>Agaricomycotina</taxon>
        <taxon>Tremellomycetes</taxon>
        <taxon>Tremellales</taxon>
        <taxon>Cryptococcaceae</taxon>
        <taxon>Cryptococcus</taxon>
        <taxon>Cryptococcus gattii species complex</taxon>
    </lineage>
</organism>
<dbReference type="CDD" id="cd05285">
    <property type="entry name" value="sorbitol_DH"/>
    <property type="match status" value="1"/>
</dbReference>
<keyword evidence="3 6" id="KW-0479">Metal-binding</keyword>
<evidence type="ECO:0000256" key="5">
    <source>
        <dbReference type="ARBA" id="ARBA00023002"/>
    </source>
</evidence>
<dbReference type="PROSITE" id="PS00059">
    <property type="entry name" value="ADH_ZINC"/>
    <property type="match status" value="1"/>
</dbReference>
<dbReference type="SUPFAM" id="SSF51735">
    <property type="entry name" value="NAD(P)-binding Rossmann-fold domains"/>
    <property type="match status" value="1"/>
</dbReference>
<evidence type="ECO:0000256" key="1">
    <source>
        <dbReference type="ARBA" id="ARBA00001947"/>
    </source>
</evidence>
<dbReference type="Proteomes" id="UP000054272">
    <property type="component" value="Unassembled WGS sequence"/>
</dbReference>
<dbReference type="EMBL" id="KN848571">
    <property type="protein sequence ID" value="KIR82236.1"/>
    <property type="molecule type" value="Genomic_DNA"/>
</dbReference>
<evidence type="ECO:0000256" key="6">
    <source>
        <dbReference type="RuleBase" id="RU361277"/>
    </source>
</evidence>